<dbReference type="PANTHER" id="PTHR15728:SF0">
    <property type="entry name" value="PAN2-PAN3 DEADENYLATION COMPLEX CATALYTIC SUBUNIT PAN2"/>
    <property type="match status" value="1"/>
</dbReference>
<feature type="region of interest" description="Disordered" evidence="1">
    <location>
        <begin position="142"/>
        <end position="179"/>
    </location>
</feature>
<evidence type="ECO:0000259" key="2">
    <source>
        <dbReference type="PROSITE" id="PS50235"/>
    </source>
</evidence>
<feature type="domain" description="USP" evidence="2">
    <location>
        <begin position="217"/>
        <end position="472"/>
    </location>
</feature>
<sequence>MIVIYTKAEVSGFLSSLDFSSSGEMLSLSDSSGVISMWVDRDDGKVNSYSRATEQADPSPIVPSLKLTDGSPLNLIGMPYYTTPLLSAWPSSLTFTIGQPGPKIPPEVMANVKMIDFVGYAPNPGTFRRNQNLALSRKARRMEQEGPKFRSEQERERFFGQQKRTSRLHDSSSGEALDVAPKDEKGVPKLYRRVEIKYSKFGVEDFDFGFYNKTLYGGLETHIINSYCNAMLQVLFFNRPLREIAKAHIKTKCPKEFCLCCELGFLFRMLEDARGANCQGTNFLRAFSNIPQANALGLFEPDLSSSSGISYSALIQSFNRFILEQIHQEYGADSKVPFIRADAESPPTQNTLVQQLFGLPTQSVSRCHTCHVEIARESIPFVLDLTYPRKTAGSKTPPLKDVKPRFVELLEHSIERESFTKAWCQKCNRYQPTTQSKHLTQTPNVLNINANASNEEDMLLYVTEDEPFLPTR</sequence>
<dbReference type="Pfam" id="PF13423">
    <property type="entry name" value="UCH_1"/>
    <property type="match status" value="1"/>
</dbReference>
<comment type="caution">
    <text evidence="3">The sequence shown here is derived from an EMBL/GenBank/DDBJ whole genome shotgun (WGS) entry which is preliminary data.</text>
</comment>
<proteinExistence type="predicted"/>
<dbReference type="GO" id="GO:0004535">
    <property type="term" value="F:poly(A)-specific ribonuclease activity"/>
    <property type="evidence" value="ECO:0007669"/>
    <property type="project" value="TreeGrafter"/>
</dbReference>
<dbReference type="AlphaFoldDB" id="A0AAD5SFI0"/>
<dbReference type="InterPro" id="IPR050785">
    <property type="entry name" value="PAN2-PAN3_catalytic_subunit"/>
</dbReference>
<dbReference type="Proteomes" id="UP001212841">
    <property type="component" value="Unassembled WGS sequence"/>
</dbReference>
<dbReference type="InterPro" id="IPR028889">
    <property type="entry name" value="USP"/>
</dbReference>
<dbReference type="PANTHER" id="PTHR15728">
    <property type="entry name" value="DEADENYLATION COMPLEX CATALYTIC SUBUNIT PAN2"/>
    <property type="match status" value="1"/>
</dbReference>
<organism evidence="3 4">
    <name type="scientific">Rhizophlyctis rosea</name>
    <dbReference type="NCBI Taxonomy" id="64517"/>
    <lineage>
        <taxon>Eukaryota</taxon>
        <taxon>Fungi</taxon>
        <taxon>Fungi incertae sedis</taxon>
        <taxon>Chytridiomycota</taxon>
        <taxon>Chytridiomycota incertae sedis</taxon>
        <taxon>Chytridiomycetes</taxon>
        <taxon>Rhizophlyctidales</taxon>
        <taxon>Rhizophlyctidaceae</taxon>
        <taxon>Rhizophlyctis</taxon>
    </lineage>
</organism>
<accession>A0AAD5SFI0</accession>
<keyword evidence="4" id="KW-1185">Reference proteome</keyword>
<dbReference type="Gene3D" id="3.90.70.10">
    <property type="entry name" value="Cysteine proteinases"/>
    <property type="match status" value="1"/>
</dbReference>
<reference evidence="3" key="1">
    <citation type="submission" date="2020-05" db="EMBL/GenBank/DDBJ databases">
        <title>Phylogenomic resolution of chytrid fungi.</title>
        <authorList>
            <person name="Stajich J.E."/>
            <person name="Amses K."/>
            <person name="Simmons R."/>
            <person name="Seto K."/>
            <person name="Myers J."/>
            <person name="Bonds A."/>
            <person name="Quandt C.A."/>
            <person name="Barry K."/>
            <person name="Liu P."/>
            <person name="Grigoriev I."/>
            <person name="Longcore J.E."/>
            <person name="James T.Y."/>
        </authorList>
    </citation>
    <scope>NUCLEOTIDE SEQUENCE</scope>
    <source>
        <strain evidence="3">JEL0318</strain>
    </source>
</reference>
<evidence type="ECO:0000313" key="4">
    <source>
        <dbReference type="Proteomes" id="UP001212841"/>
    </source>
</evidence>
<protein>
    <submittedName>
        <fullName evidence="3">Poly(A)-specific ribonuclease</fullName>
    </submittedName>
</protein>
<dbReference type="EMBL" id="JADGJD010000153">
    <property type="protein sequence ID" value="KAJ3054186.1"/>
    <property type="molecule type" value="Genomic_DNA"/>
</dbReference>
<feature type="compositionally biased region" description="Basic and acidic residues" evidence="1">
    <location>
        <begin position="142"/>
        <end position="158"/>
    </location>
</feature>
<dbReference type="GO" id="GO:0000932">
    <property type="term" value="C:P-body"/>
    <property type="evidence" value="ECO:0007669"/>
    <property type="project" value="TreeGrafter"/>
</dbReference>
<dbReference type="InterPro" id="IPR028881">
    <property type="entry name" value="PAN2_UCH_dom"/>
</dbReference>
<evidence type="ECO:0000256" key="1">
    <source>
        <dbReference type="SAM" id="MobiDB-lite"/>
    </source>
</evidence>
<evidence type="ECO:0000313" key="3">
    <source>
        <dbReference type="EMBL" id="KAJ3054186.1"/>
    </source>
</evidence>
<dbReference type="GO" id="GO:0031251">
    <property type="term" value="C:PAN complex"/>
    <property type="evidence" value="ECO:0007669"/>
    <property type="project" value="TreeGrafter"/>
</dbReference>
<name>A0AAD5SFI0_9FUNG</name>
<dbReference type="GO" id="GO:0000289">
    <property type="term" value="P:nuclear-transcribed mRNA poly(A) tail shortening"/>
    <property type="evidence" value="ECO:0007669"/>
    <property type="project" value="TreeGrafter"/>
</dbReference>
<dbReference type="PROSITE" id="PS50235">
    <property type="entry name" value="USP_3"/>
    <property type="match status" value="1"/>
</dbReference>
<dbReference type="SUPFAM" id="SSF54001">
    <property type="entry name" value="Cysteine proteinases"/>
    <property type="match status" value="1"/>
</dbReference>
<dbReference type="InterPro" id="IPR038765">
    <property type="entry name" value="Papain-like_cys_pep_sf"/>
</dbReference>
<gene>
    <name evidence="3" type="primary">PAN2</name>
    <name evidence="3" type="ORF">HK097_002454</name>
</gene>